<evidence type="ECO:0000313" key="3">
    <source>
        <dbReference type="Proteomes" id="UP000191144"/>
    </source>
</evidence>
<feature type="region of interest" description="Disordered" evidence="1">
    <location>
        <begin position="77"/>
        <end position="168"/>
    </location>
</feature>
<accession>A0A1G4J2J0</accession>
<reference evidence="3" key="1">
    <citation type="submission" date="2016-03" db="EMBL/GenBank/DDBJ databases">
        <authorList>
            <person name="Devillers Hugo."/>
        </authorList>
    </citation>
    <scope>NUCLEOTIDE SEQUENCE [LARGE SCALE GENOMIC DNA]</scope>
</reference>
<feature type="compositionally biased region" description="Low complexity" evidence="1">
    <location>
        <begin position="8"/>
        <end position="17"/>
    </location>
</feature>
<feature type="compositionally biased region" description="Basic and acidic residues" evidence="1">
    <location>
        <begin position="85"/>
        <end position="105"/>
    </location>
</feature>
<dbReference type="EMBL" id="LT598479">
    <property type="protein sequence ID" value="SCU83797.1"/>
    <property type="molecule type" value="Genomic_DNA"/>
</dbReference>
<evidence type="ECO:0000313" key="2">
    <source>
        <dbReference type="EMBL" id="SCU83797.1"/>
    </source>
</evidence>
<proteinExistence type="predicted"/>
<keyword evidence="3" id="KW-1185">Reference proteome</keyword>
<dbReference type="OrthoDB" id="4036636at2759"/>
<organism evidence="2 3">
    <name type="scientific">Lachancea meyersii CBS 8951</name>
    <dbReference type="NCBI Taxonomy" id="1266667"/>
    <lineage>
        <taxon>Eukaryota</taxon>
        <taxon>Fungi</taxon>
        <taxon>Dikarya</taxon>
        <taxon>Ascomycota</taxon>
        <taxon>Saccharomycotina</taxon>
        <taxon>Saccharomycetes</taxon>
        <taxon>Saccharomycetales</taxon>
        <taxon>Saccharomycetaceae</taxon>
        <taxon>Lachancea</taxon>
    </lineage>
</organism>
<feature type="compositionally biased region" description="Basic and acidic residues" evidence="1">
    <location>
        <begin position="122"/>
        <end position="138"/>
    </location>
</feature>
<sequence>MAFKNESKPSSSESPMSQDHPDPEPAPSSKDSVESSDAQQPSKDDPQSFPALEWEQVHSSIPVESFTNYKIRLTGWARKDRLKKRIEEETRQREGEIAKKQKLELEQAADPEPNAESNTAEADGKENGEVKPEEKTEAGDEEAGSVPRSEKSDDEEVKDTGNVENGEA</sequence>
<feature type="region of interest" description="Disordered" evidence="1">
    <location>
        <begin position="1"/>
        <end position="52"/>
    </location>
</feature>
<dbReference type="Proteomes" id="UP000191144">
    <property type="component" value="Chromosome C"/>
</dbReference>
<evidence type="ECO:0000256" key="1">
    <source>
        <dbReference type="SAM" id="MobiDB-lite"/>
    </source>
</evidence>
<protein>
    <submittedName>
        <fullName evidence="2">LAME_0C06700g1_1</fullName>
    </submittedName>
</protein>
<name>A0A1G4J2J0_9SACH</name>
<dbReference type="AlphaFoldDB" id="A0A1G4J2J0"/>
<gene>
    <name evidence="2" type="ORF">LAME_0C06700G</name>
</gene>